<accession>A0ABW1C872</accession>
<name>A0ABW1C872_9ACTN</name>
<dbReference type="Proteomes" id="UP001596096">
    <property type="component" value="Unassembled WGS sequence"/>
</dbReference>
<proteinExistence type="predicted"/>
<sequence>MSEDLVDRKNSHCDDSADVLVMVEDATEDLSQDLLHWLQDTRWKAHLFIAGMTAAQTVLRDMSQVADVVVDREKLGLFSSELTAWLRRRNATVTFPADADVDIVPIVSSSEHLLAIAERVEELLRSSSFGDVVDRTAFRFSIVHVKSSIAASRVELDSCSRWPVTLKIVHAAESLDLDKTPEIITSHETIQLVLRNAIRTQADALRSANSDKPESQVAAIYLSNTEAAPAVQKALVELTEAFGWTLTPDSVPLRGSFFRRFRMAAINLFTSAPAKEIAEEIRRGVELATIHSQQADNDSKQAEAVANLLQALEGTEQGVLLVGSVLILKDGGKVSVRTLTQRQLAFLERHQVSVTDPSAVLVALDECARSLSEEAVIPAAGSYYGVTVVVPPAELTDGDPPAA</sequence>
<evidence type="ECO:0000313" key="1">
    <source>
        <dbReference type="EMBL" id="MFC5820956.1"/>
    </source>
</evidence>
<keyword evidence="2" id="KW-1185">Reference proteome</keyword>
<protein>
    <submittedName>
        <fullName evidence="1">Uncharacterized protein</fullName>
    </submittedName>
</protein>
<reference evidence="2" key="1">
    <citation type="journal article" date="2019" name="Int. J. Syst. Evol. Microbiol.">
        <title>The Global Catalogue of Microorganisms (GCM) 10K type strain sequencing project: providing services to taxonomists for standard genome sequencing and annotation.</title>
        <authorList>
            <consortium name="The Broad Institute Genomics Platform"/>
            <consortium name="The Broad Institute Genome Sequencing Center for Infectious Disease"/>
            <person name="Wu L."/>
            <person name="Ma J."/>
        </authorList>
    </citation>
    <scope>NUCLEOTIDE SEQUENCE [LARGE SCALE GENOMIC DNA]</scope>
    <source>
        <strain evidence="2">CGMCC 4.7106</strain>
    </source>
</reference>
<gene>
    <name evidence="1" type="ORF">ACFPUY_38160</name>
</gene>
<evidence type="ECO:0000313" key="2">
    <source>
        <dbReference type="Proteomes" id="UP001596096"/>
    </source>
</evidence>
<dbReference type="RefSeq" id="WP_219546512.1">
    <property type="nucleotide sequence ID" value="NZ_JAHKRN010000024.1"/>
</dbReference>
<dbReference type="EMBL" id="JBHSNW010000029">
    <property type="protein sequence ID" value="MFC5820956.1"/>
    <property type="molecule type" value="Genomic_DNA"/>
</dbReference>
<comment type="caution">
    <text evidence="1">The sequence shown here is derived from an EMBL/GenBank/DDBJ whole genome shotgun (WGS) entry which is preliminary data.</text>
</comment>
<organism evidence="1 2">
    <name type="scientific">Nonomuraea harbinensis</name>
    <dbReference type="NCBI Taxonomy" id="1286938"/>
    <lineage>
        <taxon>Bacteria</taxon>
        <taxon>Bacillati</taxon>
        <taxon>Actinomycetota</taxon>
        <taxon>Actinomycetes</taxon>
        <taxon>Streptosporangiales</taxon>
        <taxon>Streptosporangiaceae</taxon>
        <taxon>Nonomuraea</taxon>
    </lineage>
</organism>